<evidence type="ECO:0000259" key="2">
    <source>
        <dbReference type="Pfam" id="PF22725"/>
    </source>
</evidence>
<accession>A0A644XI69</accession>
<feature type="domain" description="GFO/IDH/MocA-like oxidoreductase" evidence="2">
    <location>
        <begin position="142"/>
        <end position="250"/>
    </location>
</feature>
<dbReference type="Pfam" id="PF01408">
    <property type="entry name" value="GFO_IDH_MocA"/>
    <property type="match status" value="1"/>
</dbReference>
<dbReference type="PANTHER" id="PTHR43054:SF1">
    <property type="entry name" value="SCYLLO-INOSITOL 2-DEHYDROGENASE (NADP(+)) IOLU"/>
    <property type="match status" value="1"/>
</dbReference>
<dbReference type="GO" id="GO:0102497">
    <property type="term" value="F:scyllo-inositol dehydrogenase (NADP+) activity"/>
    <property type="evidence" value="ECO:0007669"/>
    <property type="project" value="UniProtKB-EC"/>
</dbReference>
<dbReference type="InterPro" id="IPR000683">
    <property type="entry name" value="Gfo/Idh/MocA-like_OxRdtase_N"/>
</dbReference>
<dbReference type="Gene3D" id="3.40.50.720">
    <property type="entry name" value="NAD(P)-binding Rossmann-like Domain"/>
    <property type="match status" value="1"/>
</dbReference>
<dbReference type="InterPro" id="IPR036291">
    <property type="entry name" value="NAD(P)-bd_dom_sf"/>
</dbReference>
<dbReference type="EMBL" id="VSSQ01002519">
    <property type="protein sequence ID" value="MPM15902.1"/>
    <property type="molecule type" value="Genomic_DNA"/>
</dbReference>
<dbReference type="Pfam" id="PF22725">
    <property type="entry name" value="GFO_IDH_MocA_C3"/>
    <property type="match status" value="1"/>
</dbReference>
<dbReference type="AlphaFoldDB" id="A0A644XI69"/>
<name>A0A644XI69_9ZZZZ</name>
<sequence length="331" mass="36915">MEQSLRIGIIGTSFVSDWICGAAKATEACEIAAVYSREEARAKAFAEKTGIPLAFCDMEAFLSSPDFDAVYVASPNASHYRQTLLALEHGKHVLCEKPLAINASQAARMISFAHETGLVLIEAIRPVYDPFLVKLKEYLPKVGRVRRATFEFCQYSSRYDRFKAGERPNVFDASLGNGAVMDLAVYCLHCAVALFGMPVSLHAGATRLSNETEAAGTMLLDYGDQQTTISYSKVTDSVFPSLIQGEEGTLVFDTLNQPSYIRFYHHDKHMEELPFSPIANNMTHELNAFYRMVRFGEPTQAYDEQSIRVMTLLDLARKQIGVDFGECERLD</sequence>
<reference evidence="3" key="1">
    <citation type="submission" date="2019-08" db="EMBL/GenBank/DDBJ databases">
        <authorList>
            <person name="Kucharzyk K."/>
            <person name="Murdoch R.W."/>
            <person name="Higgins S."/>
            <person name="Loffler F."/>
        </authorList>
    </citation>
    <scope>NUCLEOTIDE SEQUENCE</scope>
</reference>
<comment type="caution">
    <text evidence="3">The sequence shown here is derived from an EMBL/GenBank/DDBJ whole genome shotgun (WGS) entry which is preliminary data.</text>
</comment>
<evidence type="ECO:0000259" key="1">
    <source>
        <dbReference type="Pfam" id="PF01408"/>
    </source>
</evidence>
<dbReference type="PANTHER" id="PTHR43054">
    <property type="match status" value="1"/>
</dbReference>
<dbReference type="SUPFAM" id="SSF51735">
    <property type="entry name" value="NAD(P)-binding Rossmann-fold domains"/>
    <property type="match status" value="1"/>
</dbReference>
<dbReference type="InterPro" id="IPR055170">
    <property type="entry name" value="GFO_IDH_MocA-like_dom"/>
</dbReference>
<dbReference type="SUPFAM" id="SSF55347">
    <property type="entry name" value="Glyceraldehyde-3-phosphate dehydrogenase-like, C-terminal domain"/>
    <property type="match status" value="1"/>
</dbReference>
<proteinExistence type="predicted"/>
<organism evidence="3">
    <name type="scientific">bioreactor metagenome</name>
    <dbReference type="NCBI Taxonomy" id="1076179"/>
    <lineage>
        <taxon>unclassified sequences</taxon>
        <taxon>metagenomes</taxon>
        <taxon>ecological metagenomes</taxon>
    </lineage>
</organism>
<gene>
    <name evidence="3" type="primary">iolU_4</name>
    <name evidence="3" type="ORF">SDC9_62276</name>
</gene>
<evidence type="ECO:0000313" key="3">
    <source>
        <dbReference type="EMBL" id="MPM15902.1"/>
    </source>
</evidence>
<dbReference type="Gene3D" id="3.30.360.10">
    <property type="entry name" value="Dihydrodipicolinate Reductase, domain 2"/>
    <property type="match status" value="1"/>
</dbReference>
<keyword evidence="3" id="KW-0560">Oxidoreductase</keyword>
<dbReference type="GO" id="GO:0000166">
    <property type="term" value="F:nucleotide binding"/>
    <property type="evidence" value="ECO:0007669"/>
    <property type="project" value="InterPro"/>
</dbReference>
<feature type="domain" description="Gfo/Idh/MocA-like oxidoreductase N-terminal" evidence="1">
    <location>
        <begin position="5"/>
        <end position="121"/>
    </location>
</feature>
<protein>
    <submittedName>
        <fullName evidence="3">Scyllo-inositol 2-dehydrogenase (NADP(+)) IolU</fullName>
        <ecNumber evidence="3">1.1.1.371</ecNumber>
    </submittedName>
</protein>
<dbReference type="EC" id="1.1.1.371" evidence="3"/>